<keyword evidence="6 13" id="KW-0808">Transferase</keyword>
<evidence type="ECO:0000256" key="11">
    <source>
        <dbReference type="ARBA" id="ARBA00023315"/>
    </source>
</evidence>
<evidence type="ECO:0000256" key="10">
    <source>
        <dbReference type="ARBA" id="ARBA00023136"/>
    </source>
</evidence>
<keyword evidence="9 14" id="KW-1133">Transmembrane helix</keyword>
<feature type="transmembrane region" description="Helical" evidence="14">
    <location>
        <begin position="6"/>
        <end position="26"/>
    </location>
</feature>
<feature type="transmembrane region" description="Helical" evidence="14">
    <location>
        <begin position="452"/>
        <end position="471"/>
    </location>
</feature>
<dbReference type="InterPro" id="IPR024194">
    <property type="entry name" value="Ac/AlaTfrase_AlgI/DltB"/>
</dbReference>
<feature type="transmembrane region" description="Helical" evidence="14">
    <location>
        <begin position="381"/>
        <end position="403"/>
    </location>
</feature>
<feature type="transmembrane region" description="Helical" evidence="14">
    <location>
        <begin position="508"/>
        <end position="528"/>
    </location>
</feature>
<proteinExistence type="inferred from homology"/>
<comment type="caution">
    <text evidence="15">The sequence shown here is derived from an EMBL/GenBank/DDBJ whole genome shotgun (WGS) entry which is preliminary data.</text>
</comment>
<evidence type="ECO:0000256" key="4">
    <source>
        <dbReference type="ARBA" id="ARBA00016084"/>
    </source>
</evidence>
<sequence>MVFSSVTFILGFLPIVLLGFLVLASFGQRRMAAGWLTLSSLVFYGWWNPWCVPMLATSIVANYILGSYLARNPSKIVLVLGIIGNLLPLLYYKYTTFLLTNIDTAFGFDWHLNEIVLPLAISFFTFQQIAYLSDAHDGAVVEHDFLNYCLFITFFPHLIAGPITHHREMLSQFGNPENFRPRFDNISIGLTLFGLGLAKKVILADPLGTVASPAFVAAADGQGLPLLDAWGGALAYALQIYFDFSGYTDMAIGLGLLFGISFPPNFDSPFKARNVIEFWSRWHMTLTRFLTAYIYNPIVLRATRARAAAGKPLPRRGKMTPGTFLALVAWPTILTMFISGVWHGAGWQFVVFGVLHGAYLVIAHGWRALKASRGWKLDDDRLLPHASSVLLTFVCVVVALVFFRAESVPAALNLLAGMVGLHGVVVPASFANLPLVAQVVASQGLAVGAGQFVQIEDWATILALLAFVWFMPNTQQFMLHFRTALGWRGRPAWVQAILPAMTWRPAPIYGVALGVLSFFVLMQTFSSAPTEFLYFQF</sequence>
<evidence type="ECO:0000313" key="15">
    <source>
        <dbReference type="EMBL" id="MBL6079496.1"/>
    </source>
</evidence>
<keyword evidence="8" id="KW-0016">Alginate biosynthesis</keyword>
<dbReference type="EMBL" id="JAETWB010000007">
    <property type="protein sequence ID" value="MBL6079496.1"/>
    <property type="molecule type" value="Genomic_DNA"/>
</dbReference>
<dbReference type="PANTHER" id="PTHR13285:SF23">
    <property type="entry name" value="TEICHOIC ACID D-ALANYLTRANSFERASE"/>
    <property type="match status" value="1"/>
</dbReference>
<keyword evidence="11 13" id="KW-0012">Acyltransferase</keyword>
<evidence type="ECO:0000256" key="5">
    <source>
        <dbReference type="ARBA" id="ARBA00022475"/>
    </source>
</evidence>
<comment type="subcellular location">
    <subcellularLocation>
        <location evidence="1">Cell membrane</location>
        <topology evidence="1">Multi-pass membrane protein</topology>
    </subcellularLocation>
</comment>
<dbReference type="Proteomes" id="UP000660885">
    <property type="component" value="Unassembled WGS sequence"/>
</dbReference>
<gene>
    <name evidence="15" type="ORF">JMJ56_15865</name>
</gene>
<dbReference type="InterPro" id="IPR004299">
    <property type="entry name" value="MBOAT_fam"/>
</dbReference>
<evidence type="ECO:0000256" key="6">
    <source>
        <dbReference type="ARBA" id="ARBA00022679"/>
    </source>
</evidence>
<evidence type="ECO:0000256" key="13">
    <source>
        <dbReference type="PIRNR" id="PIRNR016636"/>
    </source>
</evidence>
<feature type="transmembrane region" description="Helical" evidence="14">
    <location>
        <begin position="47"/>
        <end position="70"/>
    </location>
</feature>
<evidence type="ECO:0000256" key="8">
    <source>
        <dbReference type="ARBA" id="ARBA00022841"/>
    </source>
</evidence>
<evidence type="ECO:0000256" key="1">
    <source>
        <dbReference type="ARBA" id="ARBA00004651"/>
    </source>
</evidence>
<dbReference type="PIRSF" id="PIRSF016636">
    <property type="entry name" value="AlgI_DltB"/>
    <property type="match status" value="1"/>
</dbReference>
<keyword evidence="16" id="KW-1185">Reference proteome</keyword>
<name>A0ABS1U874_9PROT</name>
<keyword evidence="10 13" id="KW-0472">Membrane</keyword>
<evidence type="ECO:0000256" key="7">
    <source>
        <dbReference type="ARBA" id="ARBA00022692"/>
    </source>
</evidence>
<feature type="transmembrane region" description="Helical" evidence="14">
    <location>
        <begin position="145"/>
        <end position="163"/>
    </location>
</feature>
<evidence type="ECO:0000256" key="14">
    <source>
        <dbReference type="SAM" id="Phobius"/>
    </source>
</evidence>
<feature type="transmembrane region" description="Helical" evidence="14">
    <location>
        <begin position="115"/>
        <end position="133"/>
    </location>
</feature>
<dbReference type="InterPro" id="IPR028362">
    <property type="entry name" value="AlgI"/>
</dbReference>
<evidence type="ECO:0000256" key="3">
    <source>
        <dbReference type="ARBA" id="ARBA00010323"/>
    </source>
</evidence>
<evidence type="ECO:0000256" key="12">
    <source>
        <dbReference type="ARBA" id="ARBA00031030"/>
    </source>
</evidence>
<feature type="transmembrane region" description="Helical" evidence="14">
    <location>
        <begin position="415"/>
        <end position="440"/>
    </location>
</feature>
<dbReference type="Pfam" id="PF03062">
    <property type="entry name" value="MBOAT"/>
    <property type="match status" value="1"/>
</dbReference>
<protein>
    <recommendedName>
        <fullName evidence="4">Probable alginate O-acetylase AlgI</fullName>
    </recommendedName>
    <alternativeName>
        <fullName evidence="12">Alginate biosynthesis protein AlgI</fullName>
    </alternativeName>
</protein>
<keyword evidence="5 13" id="KW-1003">Cell membrane</keyword>
<dbReference type="InterPro" id="IPR051085">
    <property type="entry name" value="MB_O-acyltransferase"/>
</dbReference>
<feature type="transmembrane region" description="Helical" evidence="14">
    <location>
        <begin position="324"/>
        <end position="343"/>
    </location>
</feature>
<comment type="similarity">
    <text evidence="3 13">Belongs to the membrane-bound acyltransferase family.</text>
</comment>
<dbReference type="PANTHER" id="PTHR13285">
    <property type="entry name" value="ACYLTRANSFERASE"/>
    <property type="match status" value="1"/>
</dbReference>
<feature type="transmembrane region" description="Helical" evidence="14">
    <location>
        <begin position="76"/>
        <end position="94"/>
    </location>
</feature>
<dbReference type="RefSeq" id="WP_408918323.1">
    <property type="nucleotide sequence ID" value="NZ_JAETWB010000007.1"/>
</dbReference>
<evidence type="ECO:0000313" key="16">
    <source>
        <dbReference type="Proteomes" id="UP000660885"/>
    </source>
</evidence>
<dbReference type="PIRSF" id="PIRSF500217">
    <property type="entry name" value="AlgI"/>
    <property type="match status" value="1"/>
</dbReference>
<keyword evidence="7 14" id="KW-0812">Transmembrane</keyword>
<organism evidence="15 16">
    <name type="scientific">Belnapia arida</name>
    <dbReference type="NCBI Taxonomy" id="2804533"/>
    <lineage>
        <taxon>Bacteria</taxon>
        <taxon>Pseudomonadati</taxon>
        <taxon>Pseudomonadota</taxon>
        <taxon>Alphaproteobacteria</taxon>
        <taxon>Acetobacterales</taxon>
        <taxon>Roseomonadaceae</taxon>
        <taxon>Belnapia</taxon>
    </lineage>
</organism>
<comment type="pathway">
    <text evidence="2">Glycan biosynthesis; alginate biosynthesis.</text>
</comment>
<reference evidence="15 16" key="1">
    <citation type="submission" date="2021-01" db="EMBL/GenBank/DDBJ databases">
        <title>Belnapia mucosa sp. nov. and Belnapia arida sp. nov., isolated from the Tabernas Desert (Almeria, Spain).</title>
        <authorList>
            <person name="Molina-Menor E."/>
            <person name="Vidal-Verdu A."/>
            <person name="Calonge A."/>
            <person name="Satari L."/>
            <person name="Pereto J."/>
            <person name="Porcar M."/>
        </authorList>
    </citation>
    <scope>NUCLEOTIDE SEQUENCE [LARGE SCALE GENOMIC DNA]</scope>
    <source>
        <strain evidence="15 16">T18</strain>
    </source>
</reference>
<evidence type="ECO:0000256" key="9">
    <source>
        <dbReference type="ARBA" id="ARBA00022989"/>
    </source>
</evidence>
<feature type="transmembrane region" description="Helical" evidence="14">
    <location>
        <begin position="349"/>
        <end position="369"/>
    </location>
</feature>
<accession>A0ABS1U874</accession>
<evidence type="ECO:0000256" key="2">
    <source>
        <dbReference type="ARBA" id="ARBA00005182"/>
    </source>
</evidence>